<protein>
    <submittedName>
        <fullName evidence="1">Uncharacterized protein</fullName>
    </submittedName>
</protein>
<name>A0A1X1W908_MYCIR</name>
<proteinExistence type="predicted"/>
<reference evidence="1 2" key="1">
    <citation type="submission" date="2016-01" db="EMBL/GenBank/DDBJ databases">
        <title>The new phylogeny of the genus Mycobacterium.</title>
        <authorList>
            <person name="Tarcisio F."/>
            <person name="Conor M."/>
            <person name="Antonella G."/>
            <person name="Elisabetta G."/>
            <person name="Giulia F.S."/>
            <person name="Sara T."/>
            <person name="Anna F."/>
            <person name="Clotilde B."/>
            <person name="Roberto B."/>
            <person name="Veronica D.S."/>
            <person name="Fabio R."/>
            <person name="Monica P."/>
            <person name="Olivier J."/>
            <person name="Enrico T."/>
            <person name="Nicola S."/>
        </authorList>
    </citation>
    <scope>NUCLEOTIDE SEQUENCE [LARGE SCALE GENOMIC DNA]</scope>
    <source>
        <strain evidence="1 2">DSM 45541</strain>
    </source>
</reference>
<organism evidence="1 2">
    <name type="scientific">Mycolicibacterium iranicum</name>
    <name type="common">Mycobacterium iranicum</name>
    <dbReference type="NCBI Taxonomy" id="912594"/>
    <lineage>
        <taxon>Bacteria</taxon>
        <taxon>Bacillati</taxon>
        <taxon>Actinomycetota</taxon>
        <taxon>Actinomycetes</taxon>
        <taxon>Mycobacteriales</taxon>
        <taxon>Mycobacteriaceae</taxon>
        <taxon>Mycolicibacterium</taxon>
    </lineage>
</organism>
<gene>
    <name evidence="1" type="ORF">AWC12_27220</name>
</gene>
<dbReference type="EMBL" id="LQPC01000055">
    <property type="protein sequence ID" value="ORV83095.1"/>
    <property type="molecule type" value="Genomic_DNA"/>
</dbReference>
<evidence type="ECO:0000313" key="1">
    <source>
        <dbReference type="EMBL" id="ORV83095.1"/>
    </source>
</evidence>
<dbReference type="RefSeq" id="WP_085178061.1">
    <property type="nucleotide sequence ID" value="NZ_LQPC01000055.1"/>
</dbReference>
<comment type="caution">
    <text evidence="1">The sequence shown here is derived from an EMBL/GenBank/DDBJ whole genome shotgun (WGS) entry which is preliminary data.</text>
</comment>
<sequence length="103" mass="11006">MDDVASTLDGPELVIGLVSPLGMNTTDLGNLVQRSLSDCGYLAEVIKLSSLLPAADDQPPGETDDQRIRRLIRTGNKFCKDNDDPAAIARLAVAAIRATRLTL</sequence>
<accession>A0A1X1W908</accession>
<dbReference type="Proteomes" id="UP000193622">
    <property type="component" value="Unassembled WGS sequence"/>
</dbReference>
<evidence type="ECO:0000313" key="2">
    <source>
        <dbReference type="Proteomes" id="UP000193622"/>
    </source>
</evidence>
<dbReference type="AlphaFoldDB" id="A0A1X1W908"/>